<dbReference type="Gene3D" id="3.40.462.20">
    <property type="match status" value="1"/>
</dbReference>
<organism evidence="2 3">
    <name type="scientific">Kibdelosporangium lantanae</name>
    <dbReference type="NCBI Taxonomy" id="1497396"/>
    <lineage>
        <taxon>Bacteria</taxon>
        <taxon>Bacillati</taxon>
        <taxon>Actinomycetota</taxon>
        <taxon>Actinomycetes</taxon>
        <taxon>Pseudonocardiales</taxon>
        <taxon>Pseudonocardiaceae</taxon>
        <taxon>Kibdelosporangium</taxon>
    </lineage>
</organism>
<gene>
    <name evidence="2" type="ORF">ACFQ1S_17940</name>
</gene>
<reference evidence="3" key="1">
    <citation type="journal article" date="2019" name="Int. J. Syst. Evol. Microbiol.">
        <title>The Global Catalogue of Microorganisms (GCM) 10K type strain sequencing project: providing services to taxonomists for standard genome sequencing and annotation.</title>
        <authorList>
            <consortium name="The Broad Institute Genomics Platform"/>
            <consortium name="The Broad Institute Genome Sequencing Center for Infectious Disease"/>
            <person name="Wu L."/>
            <person name="Ma J."/>
        </authorList>
    </citation>
    <scope>NUCLEOTIDE SEQUENCE [LARGE SCALE GENOMIC DNA]</scope>
    <source>
        <strain evidence="3">JCM 31486</strain>
    </source>
</reference>
<evidence type="ECO:0000313" key="3">
    <source>
        <dbReference type="Proteomes" id="UP001597045"/>
    </source>
</evidence>
<dbReference type="Gene3D" id="3.30.465.10">
    <property type="match status" value="1"/>
</dbReference>
<keyword evidence="3" id="KW-1185">Reference proteome</keyword>
<feature type="non-terminal residue" evidence="2">
    <location>
        <position position="1"/>
    </location>
</feature>
<accession>A0ABW3MAZ3</accession>
<dbReference type="Pfam" id="PF08031">
    <property type="entry name" value="BBE"/>
    <property type="match status" value="1"/>
</dbReference>
<evidence type="ECO:0000313" key="2">
    <source>
        <dbReference type="EMBL" id="MFD1047292.1"/>
    </source>
</evidence>
<name>A0ABW3MAZ3_9PSEU</name>
<dbReference type="InterPro" id="IPR016169">
    <property type="entry name" value="FAD-bd_PCMH_sub2"/>
</dbReference>
<sequence length="72" mass="8196">LDGMGPWQGERRLVNNLAPDEASDTAAVYGPECYERLAAVKRTYDPDNMFRINHNVVPSGEDRPGREHVRER</sequence>
<dbReference type="EMBL" id="JBHTIS010001007">
    <property type="protein sequence ID" value="MFD1047292.1"/>
    <property type="molecule type" value="Genomic_DNA"/>
</dbReference>
<proteinExistence type="predicted"/>
<comment type="caution">
    <text evidence="2">The sequence shown here is derived from an EMBL/GenBank/DDBJ whole genome shotgun (WGS) entry which is preliminary data.</text>
</comment>
<protein>
    <submittedName>
        <fullName evidence="2">BBE domain-containing protein</fullName>
    </submittedName>
</protein>
<dbReference type="InterPro" id="IPR012951">
    <property type="entry name" value="BBE"/>
</dbReference>
<evidence type="ECO:0000259" key="1">
    <source>
        <dbReference type="Pfam" id="PF08031"/>
    </source>
</evidence>
<dbReference type="Proteomes" id="UP001597045">
    <property type="component" value="Unassembled WGS sequence"/>
</dbReference>
<feature type="domain" description="Berberine/berberine-like" evidence="1">
    <location>
        <begin position="14"/>
        <end position="56"/>
    </location>
</feature>